<dbReference type="GO" id="GO:0046872">
    <property type="term" value="F:metal ion binding"/>
    <property type="evidence" value="ECO:0007669"/>
    <property type="project" value="UniProtKB-KW"/>
</dbReference>
<dbReference type="GO" id="GO:0032453">
    <property type="term" value="F:histone H3K4 demethylase activity"/>
    <property type="evidence" value="ECO:0007669"/>
    <property type="project" value="TreeGrafter"/>
</dbReference>
<evidence type="ECO:0000256" key="2">
    <source>
        <dbReference type="ARBA" id="ARBA00022723"/>
    </source>
</evidence>
<dbReference type="GO" id="GO:0051864">
    <property type="term" value="F:histone H3K36 demethylase activity"/>
    <property type="evidence" value="ECO:0007669"/>
    <property type="project" value="TreeGrafter"/>
</dbReference>
<evidence type="ECO:0000259" key="4">
    <source>
        <dbReference type="PROSITE" id="PS51184"/>
    </source>
</evidence>
<protein>
    <recommendedName>
        <fullName evidence="4">JmjC domain-containing protein</fullName>
    </recommendedName>
</protein>
<sequence length="376" mass="41921">MSPQEFFDSWYEREYYRTPGPVAAVQDLLSIDRIDEIISDSELPPTSLTMAKSGQGLPAEEYTFANGVIDRGSVLDNFRNGATIVLPQLHFADGKLYTFCLALEREFGARIQTNIYLTPSNAHGFGIHYDDHDVFVIQVSGSKKWEIYGNREQLPFKGEGFRRERDDVGELRESFTLNPGECLYVPRGMAHRAPNEGDEVSLHITVGIIVQTWAEFMLEAVAEASLRIPEMRHSLPRTLYFNEGERAANEAIFRSLVDQLRDKANFEATLSVFGSNFIMDQGTRVRGALNTLAAGIAADDRFRVREGILYSMELEGEEPQVTLAGSAITLKPDLAPQLAERLAAGNLAISDFSVEDAEDLRDTVETLVAFGLLERA</sequence>
<evidence type="ECO:0000313" key="6">
    <source>
        <dbReference type="Proteomes" id="UP000435243"/>
    </source>
</evidence>
<reference evidence="5 6" key="1">
    <citation type="submission" date="2019-12" db="EMBL/GenBank/DDBJ databases">
        <title>Genomic-based taxomic classification of the family Erythrobacteraceae.</title>
        <authorList>
            <person name="Xu L."/>
        </authorList>
    </citation>
    <scope>NUCLEOTIDE SEQUENCE [LARGE SCALE GENOMIC DNA]</scope>
    <source>
        <strain evidence="5 6">JCM 16339</strain>
    </source>
</reference>
<dbReference type="InterPro" id="IPR039994">
    <property type="entry name" value="NO66-like"/>
</dbReference>
<dbReference type="Proteomes" id="UP000435243">
    <property type="component" value="Unassembled WGS sequence"/>
</dbReference>
<evidence type="ECO:0000313" key="5">
    <source>
        <dbReference type="EMBL" id="MXO88974.1"/>
    </source>
</evidence>
<dbReference type="PANTHER" id="PTHR13096">
    <property type="entry name" value="MINA53 MYC INDUCED NUCLEAR ANTIGEN"/>
    <property type="match status" value="1"/>
</dbReference>
<dbReference type="Pfam" id="PF08007">
    <property type="entry name" value="JmjC_2"/>
    <property type="match status" value="1"/>
</dbReference>
<dbReference type="EMBL" id="WTYY01000004">
    <property type="protein sequence ID" value="MXO88974.1"/>
    <property type="molecule type" value="Genomic_DNA"/>
</dbReference>
<comment type="cofactor">
    <cofactor evidence="1">
        <name>Fe(2+)</name>
        <dbReference type="ChEBI" id="CHEBI:29033"/>
    </cofactor>
</comment>
<accession>A0A844ZN56</accession>
<dbReference type="PROSITE" id="PS51184">
    <property type="entry name" value="JMJC"/>
    <property type="match status" value="1"/>
</dbReference>
<evidence type="ECO:0000256" key="1">
    <source>
        <dbReference type="ARBA" id="ARBA00001954"/>
    </source>
</evidence>
<keyword evidence="3" id="KW-0408">Iron</keyword>
<evidence type="ECO:0000256" key="3">
    <source>
        <dbReference type="ARBA" id="ARBA00023004"/>
    </source>
</evidence>
<proteinExistence type="predicted"/>
<organism evidence="5 6">
    <name type="scientific">Alteraurantiacibacter aestuarii</name>
    <dbReference type="NCBI Taxonomy" id="650004"/>
    <lineage>
        <taxon>Bacteria</taxon>
        <taxon>Pseudomonadati</taxon>
        <taxon>Pseudomonadota</taxon>
        <taxon>Alphaproteobacteria</taxon>
        <taxon>Sphingomonadales</taxon>
        <taxon>Erythrobacteraceae</taxon>
        <taxon>Alteraurantiacibacter</taxon>
    </lineage>
</organism>
<dbReference type="SUPFAM" id="SSF51197">
    <property type="entry name" value="Clavaminate synthase-like"/>
    <property type="match status" value="1"/>
</dbReference>
<dbReference type="InterPro" id="IPR003347">
    <property type="entry name" value="JmjC_dom"/>
</dbReference>
<dbReference type="SMART" id="SM00558">
    <property type="entry name" value="JmjC"/>
    <property type="match status" value="1"/>
</dbReference>
<feature type="domain" description="JmjC" evidence="4">
    <location>
        <begin position="70"/>
        <end position="225"/>
    </location>
</feature>
<comment type="caution">
    <text evidence="5">The sequence shown here is derived from an EMBL/GenBank/DDBJ whole genome shotgun (WGS) entry which is preliminary data.</text>
</comment>
<keyword evidence="2" id="KW-0479">Metal-binding</keyword>
<keyword evidence="6" id="KW-1185">Reference proteome</keyword>
<dbReference type="PANTHER" id="PTHR13096:SF9">
    <property type="entry name" value="BIFUNCTIONAL LYSINE-SPECIFIC DEMETHYLASE AND HISTIDYL-HYDROXYLASE"/>
    <property type="match status" value="1"/>
</dbReference>
<dbReference type="Gene3D" id="2.60.120.650">
    <property type="entry name" value="Cupin"/>
    <property type="match status" value="1"/>
</dbReference>
<dbReference type="AlphaFoldDB" id="A0A844ZN56"/>
<gene>
    <name evidence="5" type="ORF">GRI32_09500</name>
</gene>
<name>A0A844ZN56_9SPHN</name>